<organism evidence="9 10">
    <name type="scientific">Malassezia psittaci</name>
    <dbReference type="NCBI Taxonomy" id="1821823"/>
    <lineage>
        <taxon>Eukaryota</taxon>
        <taxon>Fungi</taxon>
        <taxon>Dikarya</taxon>
        <taxon>Basidiomycota</taxon>
        <taxon>Ustilaginomycotina</taxon>
        <taxon>Malasseziomycetes</taxon>
        <taxon>Malasseziales</taxon>
        <taxon>Malasseziaceae</taxon>
        <taxon>Malassezia</taxon>
    </lineage>
</organism>
<evidence type="ECO:0000256" key="7">
    <source>
        <dbReference type="SAM" id="MobiDB-lite"/>
    </source>
</evidence>
<keyword evidence="4" id="KW-0804">Transcription</keyword>
<dbReference type="Gene3D" id="1.20.5.170">
    <property type="match status" value="1"/>
</dbReference>
<dbReference type="GO" id="GO:0001228">
    <property type="term" value="F:DNA-binding transcription activator activity, RNA polymerase II-specific"/>
    <property type="evidence" value="ECO:0007669"/>
    <property type="project" value="TreeGrafter"/>
</dbReference>
<feature type="compositionally biased region" description="Basic and acidic residues" evidence="7">
    <location>
        <begin position="120"/>
        <end position="133"/>
    </location>
</feature>
<feature type="region of interest" description="Disordered" evidence="7">
    <location>
        <begin position="85"/>
        <end position="104"/>
    </location>
</feature>
<feature type="compositionally biased region" description="Polar residues" evidence="7">
    <location>
        <begin position="134"/>
        <end position="149"/>
    </location>
</feature>
<keyword evidence="6" id="KW-0175">Coiled coil</keyword>
<dbReference type="GO" id="GO:0000977">
    <property type="term" value="F:RNA polymerase II transcription regulatory region sequence-specific DNA binding"/>
    <property type="evidence" value="ECO:0007669"/>
    <property type="project" value="TreeGrafter"/>
</dbReference>
<feature type="compositionally biased region" description="Polar residues" evidence="7">
    <location>
        <begin position="304"/>
        <end position="332"/>
    </location>
</feature>
<reference evidence="9" key="1">
    <citation type="submission" date="2023-02" db="EMBL/GenBank/DDBJ databases">
        <title>Mating type loci evolution in Malassezia.</title>
        <authorList>
            <person name="Coelho M.A."/>
        </authorList>
    </citation>
    <scope>NUCLEOTIDE SEQUENCE</scope>
    <source>
        <strain evidence="9">CBS 14136</strain>
    </source>
</reference>
<feature type="coiled-coil region" evidence="6">
    <location>
        <begin position="459"/>
        <end position="493"/>
    </location>
</feature>
<feature type="compositionally biased region" description="Polar residues" evidence="7">
    <location>
        <begin position="352"/>
        <end position="363"/>
    </location>
</feature>
<feature type="region of interest" description="Disordered" evidence="7">
    <location>
        <begin position="513"/>
        <end position="545"/>
    </location>
</feature>
<feature type="compositionally biased region" description="Basic and acidic residues" evidence="7">
    <location>
        <begin position="404"/>
        <end position="419"/>
    </location>
</feature>
<comment type="subcellular location">
    <subcellularLocation>
        <location evidence="1">Nucleus</location>
    </subcellularLocation>
</comment>
<dbReference type="PANTHER" id="PTHR13044:SF14">
    <property type="entry name" value="CRYPTOCEPHAL, ISOFORM A"/>
    <property type="match status" value="1"/>
</dbReference>
<keyword evidence="10" id="KW-1185">Reference proteome</keyword>
<dbReference type="GO" id="GO:0005634">
    <property type="term" value="C:nucleus"/>
    <property type="evidence" value="ECO:0007669"/>
    <property type="project" value="UniProtKB-SubCell"/>
</dbReference>
<dbReference type="InterPro" id="IPR046347">
    <property type="entry name" value="bZIP_sf"/>
</dbReference>
<keyword evidence="5" id="KW-0539">Nucleus</keyword>
<dbReference type="PROSITE" id="PS00036">
    <property type="entry name" value="BZIP_BASIC"/>
    <property type="match status" value="1"/>
</dbReference>
<evidence type="ECO:0000313" key="10">
    <source>
        <dbReference type="Proteomes" id="UP001214628"/>
    </source>
</evidence>
<feature type="domain" description="BZIP" evidence="8">
    <location>
        <begin position="440"/>
        <end position="454"/>
    </location>
</feature>
<sequence length="545" mass="59145">MASDDHNSISFILGLNQFQEGSTPTENVEESHDTQQQALLAGLNTLPSGRPEQSEADMTNFANQLSLWTNASFNFDGPMGHALIGDEEKESPKNHNYTHREDEDDRIQRFLAASSAHSNAARDKNRELDRESRMSSMNAPGSDSSQGVHQHNAFVGNVPNSVAPEPPLDMLSSAAPTSTFPHPSMRARNDTHRPTNNWGHASQPSANSNQPLTQLEQRSDPQPASGTNWDLTSTLALQYLLSRNPNVLQNLPLDQPPQAAVIPPNLDPSSWTSTTGAPSSASSSAQASSSSNGGASLPPPFPNHSLQQTPSQGVFDQVPSSTDNSGLSTQTAAPLLATQRSSRESIREPPTTDFTFVSQNQQTRESSLNRKRSSSSSRVSEAAHADREADLEDGNLNGDSGVGDDQRLNRGAASDRVKLVDTGNPEADAEANRLALEEDKRRRNTAASARFRVKKKQREAALEMTARELETQVSELKQSNERLRTENEWLKRLITARPEGLSAVLGAAMPPSYIANPANAPQLETPRGPMPQTSPVKNLRDTQPK</sequence>
<feature type="compositionally biased region" description="Polar residues" evidence="7">
    <location>
        <begin position="194"/>
        <end position="229"/>
    </location>
</feature>
<evidence type="ECO:0000256" key="2">
    <source>
        <dbReference type="ARBA" id="ARBA00023015"/>
    </source>
</evidence>
<protein>
    <recommendedName>
        <fullName evidence="8">BZIP domain-containing protein</fullName>
    </recommendedName>
</protein>
<dbReference type="AlphaFoldDB" id="A0AAF0F4J1"/>
<evidence type="ECO:0000259" key="8">
    <source>
        <dbReference type="PROSITE" id="PS00036"/>
    </source>
</evidence>
<evidence type="ECO:0000256" key="6">
    <source>
        <dbReference type="SAM" id="Coils"/>
    </source>
</evidence>
<name>A0AAF0F4J1_9BASI</name>
<evidence type="ECO:0000313" key="9">
    <source>
        <dbReference type="EMBL" id="WFD42573.1"/>
    </source>
</evidence>
<gene>
    <name evidence="9" type="ORF">MPSI1_001219</name>
</gene>
<dbReference type="EMBL" id="CP118375">
    <property type="protein sequence ID" value="WFD42573.1"/>
    <property type="molecule type" value="Genomic_DNA"/>
</dbReference>
<feature type="compositionally biased region" description="Basic and acidic residues" evidence="7">
    <location>
        <begin position="85"/>
        <end position="101"/>
    </location>
</feature>
<keyword evidence="3" id="KW-0238">DNA-binding</keyword>
<feature type="compositionally biased region" description="Low complexity" evidence="7">
    <location>
        <begin position="268"/>
        <end position="296"/>
    </location>
</feature>
<proteinExistence type="predicted"/>
<dbReference type="InterPro" id="IPR004827">
    <property type="entry name" value="bZIP"/>
</dbReference>
<dbReference type="SUPFAM" id="SSF57959">
    <property type="entry name" value="Leucine zipper domain"/>
    <property type="match status" value="1"/>
</dbReference>
<evidence type="ECO:0000256" key="5">
    <source>
        <dbReference type="ARBA" id="ARBA00023242"/>
    </source>
</evidence>
<accession>A0AAF0F4J1</accession>
<keyword evidence="2" id="KW-0805">Transcription regulation</keyword>
<feature type="region of interest" description="Disordered" evidence="7">
    <location>
        <begin position="258"/>
        <end position="428"/>
    </location>
</feature>
<evidence type="ECO:0000256" key="3">
    <source>
        <dbReference type="ARBA" id="ARBA00023125"/>
    </source>
</evidence>
<dbReference type="Proteomes" id="UP001214628">
    <property type="component" value="Chromosome 1"/>
</dbReference>
<evidence type="ECO:0000256" key="1">
    <source>
        <dbReference type="ARBA" id="ARBA00004123"/>
    </source>
</evidence>
<dbReference type="PANTHER" id="PTHR13044">
    <property type="entry name" value="ACTIVATING TRANSCRIPTION FACTOR ATF 4/5"/>
    <property type="match status" value="1"/>
</dbReference>
<dbReference type="CDD" id="cd14705">
    <property type="entry name" value="bZIP_Zip1"/>
    <property type="match status" value="1"/>
</dbReference>
<evidence type="ECO:0000256" key="4">
    <source>
        <dbReference type="ARBA" id="ARBA00023163"/>
    </source>
</evidence>
<dbReference type="Pfam" id="PF07716">
    <property type="entry name" value="bZIP_2"/>
    <property type="match status" value="1"/>
</dbReference>
<feature type="region of interest" description="Disordered" evidence="7">
    <location>
        <begin position="113"/>
        <end position="229"/>
    </location>
</feature>